<evidence type="ECO:0000256" key="12">
    <source>
        <dbReference type="ARBA" id="ARBA00023180"/>
    </source>
</evidence>
<keyword evidence="4" id="KW-1003">Cell membrane</keyword>
<evidence type="ECO:0000256" key="11">
    <source>
        <dbReference type="ARBA" id="ARBA00023136"/>
    </source>
</evidence>
<dbReference type="FunFam" id="3.40.720.10:FF:000008">
    <property type="entry name" value="Alkaline phosphatase"/>
    <property type="match status" value="1"/>
</dbReference>
<dbReference type="PANTHER" id="PTHR11596">
    <property type="entry name" value="ALKALINE PHOSPHATASE"/>
    <property type="match status" value="1"/>
</dbReference>
<dbReference type="SUPFAM" id="SSF53649">
    <property type="entry name" value="Alkaline phosphatase-like"/>
    <property type="match status" value="1"/>
</dbReference>
<feature type="binding site" evidence="15">
    <location>
        <position position="469"/>
    </location>
    <ligand>
        <name>Zn(2+)</name>
        <dbReference type="ChEBI" id="CHEBI:29105"/>
        <label>2</label>
    </ligand>
</feature>
<dbReference type="PROSITE" id="PS00123">
    <property type="entry name" value="ALKALINE_PHOSPHATASE"/>
    <property type="match status" value="1"/>
</dbReference>
<name>A0A1S3CWV3_DIACI</name>
<dbReference type="KEGG" id="dci:103506767"/>
<dbReference type="InterPro" id="IPR018299">
    <property type="entry name" value="Alkaline_phosphatase_AS"/>
</dbReference>
<dbReference type="InterPro" id="IPR001952">
    <property type="entry name" value="Alkaline_phosphatase"/>
</dbReference>
<dbReference type="PRINTS" id="PR00113">
    <property type="entry name" value="ALKPHPHTASE"/>
</dbReference>
<evidence type="ECO:0000256" key="13">
    <source>
        <dbReference type="ARBA" id="ARBA00023288"/>
    </source>
</evidence>
<feature type="signal peptide" evidence="18">
    <location>
        <begin position="1"/>
        <end position="23"/>
    </location>
</feature>
<dbReference type="GO" id="GO:0005886">
    <property type="term" value="C:plasma membrane"/>
    <property type="evidence" value="ECO:0007669"/>
    <property type="project" value="UniProtKB-SubCell"/>
</dbReference>
<protein>
    <recommendedName>
        <fullName evidence="3 17">Alkaline phosphatase</fullName>
        <ecNumber evidence="3 17">3.1.3.1</ecNumber>
    </recommendedName>
</protein>
<feature type="binding site" evidence="15">
    <location>
        <position position="347"/>
    </location>
    <ligand>
        <name>Zn(2+)</name>
        <dbReference type="ChEBI" id="CHEBI:29105"/>
        <label>2</label>
    </ligand>
</feature>
<organism evidence="19 20">
    <name type="scientific">Diaphorina citri</name>
    <name type="common">Asian citrus psyllid</name>
    <dbReference type="NCBI Taxonomy" id="121845"/>
    <lineage>
        <taxon>Eukaryota</taxon>
        <taxon>Metazoa</taxon>
        <taxon>Ecdysozoa</taxon>
        <taxon>Arthropoda</taxon>
        <taxon>Hexapoda</taxon>
        <taxon>Insecta</taxon>
        <taxon>Pterygota</taxon>
        <taxon>Neoptera</taxon>
        <taxon>Paraneoptera</taxon>
        <taxon>Hemiptera</taxon>
        <taxon>Sternorrhyncha</taxon>
        <taxon>Psylloidea</taxon>
        <taxon>Psyllidae</taxon>
        <taxon>Diaphorininae</taxon>
        <taxon>Diaphorina</taxon>
    </lineage>
</organism>
<gene>
    <name evidence="20" type="primary">LOC103506767</name>
</gene>
<dbReference type="EC" id="3.1.3.1" evidence="3 17"/>
<dbReference type="GO" id="GO:0098552">
    <property type="term" value="C:side of membrane"/>
    <property type="evidence" value="ECO:0007669"/>
    <property type="project" value="UniProtKB-KW"/>
</dbReference>
<evidence type="ECO:0000313" key="19">
    <source>
        <dbReference type="Proteomes" id="UP000079169"/>
    </source>
</evidence>
<keyword evidence="11" id="KW-0472">Membrane</keyword>
<sequence length="538" mass="59983">MNSCRMIVCFKFVFLMYLNSVTSRLADSEILEDKDFWYSNARSEVEKSLQNKWNTGQAKNVIMFVGDGMGINTITASRIYKEGEFGKLSFEHFPHVGLMKTYCVDKQVPDSASTATALFCGVKSNMHTAGVDARVKTEDCEASLSSESKVDSVIEWAQRAGKHTGFVTTTRITHATPSALYSHSASRKWECDDRLPALAMNQCKDIARQLVEDEPGKNIRVIMGGGRQCMITNSSFSPRDPEDEWSCKRRDGKDLVQEWALDKTRRGYSYKYVTHTEELDMLNVDKTDFLLGIFANGHTKMEHDRDKSPTGTPSLEQMTSTALQLLMKSKAGFLLVVEGGLIDYAHHRGKARRALDETLSFDLAIERTMALLEERGLLDETLVLVTADHDHGLSMSGYPNRGNEIYGIAMPSRIDNVPFTTLTYATGSKDNYKYFRYGSGINREDPSKADFASFDYNQQAGILNNEVAHGGGDVPVYATGPMAHLFHGVHEQNYVAFAVAYAAKIGPYSNACIKSSSLLFILSVAISLLVFQKRFVFS</sequence>
<dbReference type="PaxDb" id="121845-A0A1S3CWV3"/>
<evidence type="ECO:0000256" key="5">
    <source>
        <dbReference type="ARBA" id="ARBA00022553"/>
    </source>
</evidence>
<keyword evidence="9 15" id="KW-0862">Zinc</keyword>
<dbReference type="AlphaFoldDB" id="A0A1S3CWV3"/>
<keyword evidence="5" id="KW-0597">Phosphoprotein</keyword>
<evidence type="ECO:0000256" key="18">
    <source>
        <dbReference type="SAM" id="SignalP"/>
    </source>
</evidence>
<dbReference type="GO" id="GO:0004035">
    <property type="term" value="F:alkaline phosphatase activity"/>
    <property type="evidence" value="ECO:0007669"/>
    <property type="project" value="UniProtKB-EC"/>
</dbReference>
<keyword evidence="8 17" id="KW-0378">Hydrolase</keyword>
<keyword evidence="18" id="KW-0732">Signal</keyword>
<dbReference type="GeneID" id="103506767"/>
<evidence type="ECO:0000256" key="15">
    <source>
        <dbReference type="PIRSR" id="PIRSR601952-2"/>
    </source>
</evidence>
<feature type="chain" id="PRO_5010175205" description="Alkaline phosphatase" evidence="18">
    <location>
        <begin position="24"/>
        <end position="538"/>
    </location>
</feature>
<evidence type="ECO:0000256" key="9">
    <source>
        <dbReference type="ARBA" id="ARBA00022833"/>
    </source>
</evidence>
<dbReference type="Proteomes" id="UP000079169">
    <property type="component" value="Unplaced"/>
</dbReference>
<evidence type="ECO:0000256" key="4">
    <source>
        <dbReference type="ARBA" id="ARBA00022475"/>
    </source>
</evidence>
<feature type="binding site" evidence="15">
    <location>
        <position position="174"/>
    </location>
    <ligand>
        <name>Mg(2+)</name>
        <dbReference type="ChEBI" id="CHEBI:18420"/>
    </ligand>
</feature>
<feature type="binding site" evidence="15">
    <location>
        <position position="67"/>
    </location>
    <ligand>
        <name>Mg(2+)</name>
        <dbReference type="ChEBI" id="CHEBI:18420"/>
    </ligand>
</feature>
<comment type="similarity">
    <text evidence="2 16">Belongs to the alkaline phosphatase family.</text>
</comment>
<evidence type="ECO:0000256" key="17">
    <source>
        <dbReference type="RuleBase" id="RU003947"/>
    </source>
</evidence>
<comment type="catalytic activity">
    <reaction evidence="17">
        <text>a phosphate monoester + H2O = an alcohol + phosphate</text>
        <dbReference type="Rhea" id="RHEA:15017"/>
        <dbReference type="ChEBI" id="CHEBI:15377"/>
        <dbReference type="ChEBI" id="CHEBI:30879"/>
        <dbReference type="ChEBI" id="CHEBI:43474"/>
        <dbReference type="ChEBI" id="CHEBI:67140"/>
        <dbReference type="EC" id="3.1.3.1"/>
    </reaction>
</comment>
<dbReference type="STRING" id="121845.A0A1S3CWV3"/>
<evidence type="ECO:0000256" key="7">
    <source>
        <dbReference type="ARBA" id="ARBA00022723"/>
    </source>
</evidence>
<evidence type="ECO:0000256" key="14">
    <source>
        <dbReference type="PIRSR" id="PIRSR601952-1"/>
    </source>
</evidence>
<dbReference type="RefSeq" id="XP_008469392.1">
    <property type="nucleotide sequence ID" value="XM_008471170.3"/>
</dbReference>
<evidence type="ECO:0000256" key="10">
    <source>
        <dbReference type="ARBA" id="ARBA00022842"/>
    </source>
</evidence>
<feature type="binding site" evidence="15">
    <location>
        <position position="176"/>
    </location>
    <ligand>
        <name>Mg(2+)</name>
        <dbReference type="ChEBI" id="CHEBI:18420"/>
    </ligand>
</feature>
<comment type="subcellular location">
    <subcellularLocation>
        <location evidence="1">Cell membrane</location>
        <topology evidence="1">Lipid-anchor</topology>
        <topology evidence="1">GPI-anchor</topology>
    </subcellularLocation>
</comment>
<keyword evidence="10 15" id="KW-0460">Magnesium</keyword>
<dbReference type="GO" id="GO:0046872">
    <property type="term" value="F:metal ion binding"/>
    <property type="evidence" value="ECO:0007669"/>
    <property type="project" value="UniProtKB-KW"/>
</dbReference>
<reference evidence="20" key="1">
    <citation type="submission" date="2025-08" db="UniProtKB">
        <authorList>
            <consortium name="RefSeq"/>
        </authorList>
    </citation>
    <scope>IDENTIFICATION</scope>
</reference>
<keyword evidence="7 15" id="KW-0479">Metal-binding</keyword>
<dbReference type="SMART" id="SM00098">
    <property type="entry name" value="alkPPc"/>
    <property type="match status" value="1"/>
</dbReference>
<evidence type="ECO:0000256" key="1">
    <source>
        <dbReference type="ARBA" id="ARBA00004609"/>
    </source>
</evidence>
<comment type="cofactor">
    <cofactor evidence="15">
        <name>Mg(2+)</name>
        <dbReference type="ChEBI" id="CHEBI:18420"/>
    </cofactor>
    <text evidence="15">Binds 1 Mg(2+) ion.</text>
</comment>
<comment type="cofactor">
    <cofactor evidence="15">
        <name>Zn(2+)</name>
        <dbReference type="ChEBI" id="CHEBI:29105"/>
    </cofactor>
    <text evidence="15">Binds 2 Zn(2+) ions.</text>
</comment>
<keyword evidence="6" id="KW-0336">GPI-anchor</keyword>
<evidence type="ECO:0000256" key="2">
    <source>
        <dbReference type="ARBA" id="ARBA00005984"/>
    </source>
</evidence>
<proteinExistence type="inferred from homology"/>
<feature type="binding site" evidence="15">
    <location>
        <position position="388"/>
    </location>
    <ligand>
        <name>Zn(2+)</name>
        <dbReference type="ChEBI" id="CHEBI:29105"/>
        <label>2</label>
    </ligand>
</feature>
<keyword evidence="12" id="KW-0325">Glycoprotein</keyword>
<evidence type="ECO:0000256" key="8">
    <source>
        <dbReference type="ARBA" id="ARBA00022801"/>
    </source>
</evidence>
<evidence type="ECO:0000256" key="3">
    <source>
        <dbReference type="ARBA" id="ARBA00012647"/>
    </source>
</evidence>
<keyword evidence="13" id="KW-0449">Lipoprotein</keyword>
<feature type="binding site" evidence="15">
    <location>
        <position position="343"/>
    </location>
    <ligand>
        <name>Zn(2+)</name>
        <dbReference type="ChEBI" id="CHEBI:29105"/>
        <label>2</label>
    </ligand>
</feature>
<dbReference type="Pfam" id="PF00245">
    <property type="entry name" value="Alk_phosphatase"/>
    <property type="match status" value="1"/>
</dbReference>
<feature type="active site" description="Phosphoserine intermediate" evidence="14">
    <location>
        <position position="111"/>
    </location>
</feature>
<feature type="binding site" evidence="15">
    <location>
        <position position="389"/>
    </location>
    <ligand>
        <name>Zn(2+)</name>
        <dbReference type="ChEBI" id="CHEBI:29105"/>
        <label>2</label>
    </ligand>
</feature>
<keyword evidence="19" id="KW-1185">Reference proteome</keyword>
<feature type="binding site" evidence="15">
    <location>
        <position position="338"/>
    </location>
    <ligand>
        <name>Mg(2+)</name>
        <dbReference type="ChEBI" id="CHEBI:18420"/>
    </ligand>
</feature>
<dbReference type="Gene3D" id="3.40.720.10">
    <property type="entry name" value="Alkaline Phosphatase, subunit A"/>
    <property type="match status" value="1"/>
</dbReference>
<accession>A0A1S3CWV3</accession>
<dbReference type="PANTHER" id="PTHR11596:SF5">
    <property type="entry name" value="ALKALINE PHOSPHATASE"/>
    <property type="match status" value="1"/>
</dbReference>
<evidence type="ECO:0000313" key="20">
    <source>
        <dbReference type="RefSeq" id="XP_008469392.1"/>
    </source>
</evidence>
<dbReference type="CDD" id="cd16012">
    <property type="entry name" value="ALP"/>
    <property type="match status" value="1"/>
</dbReference>
<dbReference type="InterPro" id="IPR017850">
    <property type="entry name" value="Alkaline_phosphatase_core_sf"/>
</dbReference>
<evidence type="ECO:0000256" key="16">
    <source>
        <dbReference type="RuleBase" id="RU003946"/>
    </source>
</evidence>
<dbReference type="OMA" id="KEQQEWY"/>
<evidence type="ECO:0000256" key="6">
    <source>
        <dbReference type="ARBA" id="ARBA00022622"/>
    </source>
</evidence>
<feature type="binding site" evidence="15">
    <location>
        <position position="67"/>
    </location>
    <ligand>
        <name>Zn(2+)</name>
        <dbReference type="ChEBI" id="CHEBI:29105"/>
        <label>2</label>
    </ligand>
</feature>